<evidence type="ECO:0000259" key="5">
    <source>
        <dbReference type="PROSITE" id="PS01124"/>
    </source>
</evidence>
<protein>
    <submittedName>
        <fullName evidence="6">AraC-type DNA-binding protein</fullName>
    </submittedName>
</protein>
<reference evidence="7" key="1">
    <citation type="submission" date="2016-10" db="EMBL/GenBank/DDBJ databases">
        <authorList>
            <person name="Varghese N."/>
            <person name="Submissions S."/>
        </authorList>
    </citation>
    <scope>NUCLEOTIDE SEQUENCE [LARGE SCALE GENOMIC DNA]</scope>
    <source>
        <strain evidence="7">DSM 21789</strain>
    </source>
</reference>
<feature type="transmembrane region" description="Helical" evidence="4">
    <location>
        <begin position="209"/>
        <end position="230"/>
    </location>
</feature>
<dbReference type="PROSITE" id="PS01124">
    <property type="entry name" value="HTH_ARAC_FAMILY_2"/>
    <property type="match status" value="1"/>
</dbReference>
<dbReference type="InterPro" id="IPR020449">
    <property type="entry name" value="Tscrpt_reg_AraC-type_HTH"/>
</dbReference>
<evidence type="ECO:0000256" key="3">
    <source>
        <dbReference type="ARBA" id="ARBA00023163"/>
    </source>
</evidence>
<keyword evidence="4" id="KW-1133">Transmembrane helix</keyword>
<organism evidence="6 7">
    <name type="scientific">Flavobacterium swingsii</name>
    <dbReference type="NCBI Taxonomy" id="498292"/>
    <lineage>
        <taxon>Bacteria</taxon>
        <taxon>Pseudomonadati</taxon>
        <taxon>Bacteroidota</taxon>
        <taxon>Flavobacteriia</taxon>
        <taxon>Flavobacteriales</taxon>
        <taxon>Flavobacteriaceae</taxon>
        <taxon>Flavobacterium</taxon>
    </lineage>
</organism>
<dbReference type="SMART" id="SM00342">
    <property type="entry name" value="HTH_ARAC"/>
    <property type="match status" value="1"/>
</dbReference>
<keyword evidence="4" id="KW-0812">Transmembrane</keyword>
<dbReference type="InterPro" id="IPR018060">
    <property type="entry name" value="HTH_AraC"/>
</dbReference>
<keyword evidence="4" id="KW-0472">Membrane</keyword>
<keyword evidence="1" id="KW-0805">Transcription regulation</keyword>
<dbReference type="EMBL" id="FOJT01000005">
    <property type="protein sequence ID" value="SFB23927.1"/>
    <property type="molecule type" value="Genomic_DNA"/>
</dbReference>
<feature type="transmembrane region" description="Helical" evidence="4">
    <location>
        <begin position="67"/>
        <end position="87"/>
    </location>
</feature>
<feature type="transmembrane region" description="Helical" evidence="4">
    <location>
        <begin position="99"/>
        <end position="119"/>
    </location>
</feature>
<dbReference type="RefSeq" id="WP_091477191.1">
    <property type="nucleotide sequence ID" value="NZ_FOJT01000005.1"/>
</dbReference>
<dbReference type="InterPro" id="IPR018062">
    <property type="entry name" value="HTH_AraC-typ_CS"/>
</dbReference>
<evidence type="ECO:0000256" key="4">
    <source>
        <dbReference type="SAM" id="Phobius"/>
    </source>
</evidence>
<feature type="transmembrane region" description="Helical" evidence="4">
    <location>
        <begin position="139"/>
        <end position="159"/>
    </location>
</feature>
<dbReference type="InterPro" id="IPR009057">
    <property type="entry name" value="Homeodomain-like_sf"/>
</dbReference>
<dbReference type="Gene3D" id="1.10.10.60">
    <property type="entry name" value="Homeodomain-like"/>
    <property type="match status" value="2"/>
</dbReference>
<dbReference type="PANTHER" id="PTHR43280">
    <property type="entry name" value="ARAC-FAMILY TRANSCRIPTIONAL REGULATOR"/>
    <property type="match status" value="1"/>
</dbReference>
<dbReference type="OrthoDB" id="9779074at2"/>
<dbReference type="GO" id="GO:0003700">
    <property type="term" value="F:DNA-binding transcription factor activity"/>
    <property type="evidence" value="ECO:0007669"/>
    <property type="project" value="InterPro"/>
</dbReference>
<feature type="transmembrane region" description="Helical" evidence="4">
    <location>
        <begin position="38"/>
        <end position="55"/>
    </location>
</feature>
<feature type="domain" description="HTH araC/xylS-type" evidence="5">
    <location>
        <begin position="274"/>
        <end position="378"/>
    </location>
</feature>
<accession>A0A1I0ZEV1</accession>
<evidence type="ECO:0000256" key="1">
    <source>
        <dbReference type="ARBA" id="ARBA00023015"/>
    </source>
</evidence>
<proteinExistence type="predicted"/>
<dbReference type="SUPFAM" id="SSF46689">
    <property type="entry name" value="Homeodomain-like"/>
    <property type="match status" value="1"/>
</dbReference>
<keyword evidence="2 6" id="KW-0238">DNA-binding</keyword>
<sequence>MDKSNFLNTITLITVFVMLLLAFFLLTVNTKNKLSNRLFASFLILTAFDLSSFFTDKYFETNLSFEVFRMTTSLLIMPIFYLYVKAVCHSDFRLKPKHLILIIPFIIANLVFIPRFYLATTIDSISIFEHFKQMLEIRFFYILAELQYAFYIILVFIILKKYKEIYLENYTNANNSSYKWLFQMTVFFLIAHCIVFFKSVIRYTDYNVFLNSSNVIIGTIALIISCWFVLKALNNPELFKGVDSNMLLVNESVISTEKESFKTPKSAEIISQIELVKKYVLENESYLEPSLTIQELSKQVSIPVRDLSVLINHHMNQHFFDFINEYRIQKAMQILKDSSKSKLTILEILYEVGFNSKSSFNTAFKKHTNQTPTEFRNS</sequence>
<evidence type="ECO:0000313" key="6">
    <source>
        <dbReference type="EMBL" id="SFB23927.1"/>
    </source>
</evidence>
<dbReference type="GO" id="GO:0043565">
    <property type="term" value="F:sequence-specific DNA binding"/>
    <property type="evidence" value="ECO:0007669"/>
    <property type="project" value="InterPro"/>
</dbReference>
<evidence type="ECO:0000313" key="7">
    <source>
        <dbReference type="Proteomes" id="UP000199604"/>
    </source>
</evidence>
<dbReference type="Pfam" id="PF12833">
    <property type="entry name" value="HTH_18"/>
    <property type="match status" value="1"/>
</dbReference>
<name>A0A1I0ZEV1_9FLAO</name>
<gene>
    <name evidence="6" type="ORF">SAMN05660845_2223</name>
</gene>
<evidence type="ECO:0000256" key="2">
    <source>
        <dbReference type="ARBA" id="ARBA00023125"/>
    </source>
</evidence>
<dbReference type="STRING" id="498292.SAMN05660845_2223"/>
<dbReference type="AlphaFoldDB" id="A0A1I0ZEV1"/>
<keyword evidence="3" id="KW-0804">Transcription</keyword>
<dbReference type="PROSITE" id="PS00041">
    <property type="entry name" value="HTH_ARAC_FAMILY_1"/>
    <property type="match status" value="1"/>
</dbReference>
<feature type="transmembrane region" description="Helical" evidence="4">
    <location>
        <begin position="6"/>
        <end position="26"/>
    </location>
</feature>
<dbReference type="PRINTS" id="PR00032">
    <property type="entry name" value="HTHARAC"/>
</dbReference>
<dbReference type="PANTHER" id="PTHR43280:SF29">
    <property type="entry name" value="ARAC-FAMILY TRANSCRIPTIONAL REGULATOR"/>
    <property type="match status" value="1"/>
</dbReference>
<dbReference type="Proteomes" id="UP000199604">
    <property type="component" value="Unassembled WGS sequence"/>
</dbReference>
<feature type="transmembrane region" description="Helical" evidence="4">
    <location>
        <begin position="180"/>
        <end position="197"/>
    </location>
</feature>
<keyword evidence="7" id="KW-1185">Reference proteome</keyword>